<organism evidence="1 2">
    <name type="scientific">Actinoplanes nipponensis</name>
    <dbReference type="NCBI Taxonomy" id="135950"/>
    <lineage>
        <taxon>Bacteria</taxon>
        <taxon>Bacillati</taxon>
        <taxon>Actinomycetota</taxon>
        <taxon>Actinomycetes</taxon>
        <taxon>Micromonosporales</taxon>
        <taxon>Micromonosporaceae</taxon>
        <taxon>Actinoplanes</taxon>
    </lineage>
</organism>
<accession>A0A919JMH9</accession>
<evidence type="ECO:0000313" key="2">
    <source>
        <dbReference type="Proteomes" id="UP000647172"/>
    </source>
</evidence>
<keyword evidence="2" id="KW-1185">Reference proteome</keyword>
<sequence length="106" mass="10204">MTRADAATSAEDAVIRADAVIVAGAVAPAGRMTAGGALAEPVCGAAAFLRPGGPVQVPLRPCCAAAFVRAAGTPGLSFPDCLRDPLGSSGPTSLPVPVGPGGEVIP</sequence>
<comment type="caution">
    <text evidence="1">The sequence shown here is derived from an EMBL/GenBank/DDBJ whole genome shotgun (WGS) entry which is preliminary data.</text>
</comment>
<evidence type="ECO:0000313" key="1">
    <source>
        <dbReference type="EMBL" id="GIE51945.1"/>
    </source>
</evidence>
<gene>
    <name evidence="1" type="ORF">Ani05nite_54790</name>
</gene>
<reference evidence="1" key="1">
    <citation type="submission" date="2021-01" db="EMBL/GenBank/DDBJ databases">
        <title>Whole genome shotgun sequence of Actinoplanes nipponensis NBRC 14063.</title>
        <authorList>
            <person name="Komaki H."/>
            <person name="Tamura T."/>
        </authorList>
    </citation>
    <scope>NUCLEOTIDE SEQUENCE</scope>
    <source>
        <strain evidence="1">NBRC 14063</strain>
    </source>
</reference>
<dbReference type="EMBL" id="BOMQ01000063">
    <property type="protein sequence ID" value="GIE51945.1"/>
    <property type="molecule type" value="Genomic_DNA"/>
</dbReference>
<protein>
    <submittedName>
        <fullName evidence="1">Uncharacterized protein</fullName>
    </submittedName>
</protein>
<dbReference type="AlphaFoldDB" id="A0A919JMH9"/>
<dbReference type="Proteomes" id="UP000647172">
    <property type="component" value="Unassembled WGS sequence"/>
</dbReference>
<name>A0A919JMH9_9ACTN</name>
<proteinExistence type="predicted"/>